<keyword evidence="3" id="KW-1185">Reference proteome</keyword>
<dbReference type="OMA" id="HAMELHF"/>
<dbReference type="Proteomes" id="UP000030762">
    <property type="component" value="Unassembled WGS sequence"/>
</dbReference>
<sequence length="390" mass="44281">MTAPAAFHHHPPHFPMAMQASTTTNDDTSIESLSDFLATTVDFGLATSATSTSRKRRASPKEELAYLRVKHADLVAQYSALQSAQPWEESSWKAKALAQAQNAQKARHENESLKTTLHESLKLLQALQHVLHKRPKLAHFPIRETDEENDLWRRAILRTTQRHSDLERLMALQYDKLETEWIRHGLFDAIDTNTPLKSSLVQSAADDNAMELHFLRTALCPLPFRAMADLLWDHMTSNVPGTTQELLYAFEPDLVYIRLTTELSDAAMPALESRLAGRRWTEADRVVIAWRSIIEDRLVPHDDNHLIENRVGWVTVHARSETECFFALYAKSTTPMFPQALRAQQPAVGTLTEIMLRLHRDNSVKFAALMKQAMLAKMAEQGIEAPIPQR</sequence>
<dbReference type="RefSeq" id="XP_008611075.1">
    <property type="nucleotide sequence ID" value="XM_008612853.1"/>
</dbReference>
<dbReference type="EMBL" id="JH767151">
    <property type="protein sequence ID" value="EQC35325.1"/>
    <property type="molecule type" value="Genomic_DNA"/>
</dbReference>
<accession>T0QBN8</accession>
<dbReference type="EMBL" id="JH767151">
    <property type="protein sequence ID" value="EQC35324.1"/>
    <property type="molecule type" value="Genomic_DNA"/>
</dbReference>
<gene>
    <name evidence="2" type="ORF">SDRG_07036</name>
</gene>
<evidence type="ECO:0000313" key="2">
    <source>
        <dbReference type="EMBL" id="EQC35324.1"/>
    </source>
</evidence>
<dbReference type="GeneID" id="19947763"/>
<dbReference type="VEuPathDB" id="FungiDB:SDRG_07036"/>
<reference evidence="2 3" key="1">
    <citation type="submission" date="2012-04" db="EMBL/GenBank/DDBJ databases">
        <title>The Genome Sequence of Saprolegnia declina VS20.</title>
        <authorList>
            <consortium name="The Broad Institute Genome Sequencing Platform"/>
            <person name="Russ C."/>
            <person name="Nusbaum C."/>
            <person name="Tyler B."/>
            <person name="van West P."/>
            <person name="Dieguez-Uribeondo J."/>
            <person name="de Bruijn I."/>
            <person name="Tripathy S."/>
            <person name="Jiang R."/>
            <person name="Young S.K."/>
            <person name="Zeng Q."/>
            <person name="Gargeya S."/>
            <person name="Fitzgerald M."/>
            <person name="Haas B."/>
            <person name="Abouelleil A."/>
            <person name="Alvarado L."/>
            <person name="Arachchi H.M."/>
            <person name="Berlin A."/>
            <person name="Chapman S.B."/>
            <person name="Goldberg J."/>
            <person name="Griggs A."/>
            <person name="Gujja S."/>
            <person name="Hansen M."/>
            <person name="Howarth C."/>
            <person name="Imamovic A."/>
            <person name="Larimer J."/>
            <person name="McCowen C."/>
            <person name="Montmayeur A."/>
            <person name="Murphy C."/>
            <person name="Neiman D."/>
            <person name="Pearson M."/>
            <person name="Priest M."/>
            <person name="Roberts A."/>
            <person name="Saif S."/>
            <person name="Shea T."/>
            <person name="Sisk P."/>
            <person name="Sykes S."/>
            <person name="Wortman J."/>
            <person name="Nusbaum C."/>
            <person name="Birren B."/>
        </authorList>
    </citation>
    <scope>NUCLEOTIDE SEQUENCE [LARGE SCALE GENOMIC DNA]</scope>
    <source>
        <strain evidence="2 3">VS20</strain>
    </source>
</reference>
<dbReference type="RefSeq" id="XP_008611074.1">
    <property type="nucleotide sequence ID" value="XM_008612852.1"/>
</dbReference>
<evidence type="ECO:0008006" key="4">
    <source>
        <dbReference type="Google" id="ProtNLM"/>
    </source>
</evidence>
<proteinExistence type="predicted"/>
<dbReference type="OrthoDB" id="10312425at2759"/>
<organism evidence="2 3">
    <name type="scientific">Saprolegnia diclina (strain VS20)</name>
    <dbReference type="NCBI Taxonomy" id="1156394"/>
    <lineage>
        <taxon>Eukaryota</taxon>
        <taxon>Sar</taxon>
        <taxon>Stramenopiles</taxon>
        <taxon>Oomycota</taxon>
        <taxon>Saprolegniomycetes</taxon>
        <taxon>Saprolegniales</taxon>
        <taxon>Saprolegniaceae</taxon>
        <taxon>Saprolegnia</taxon>
    </lineage>
</organism>
<dbReference type="InParanoid" id="T0QBN8"/>
<feature type="region of interest" description="Disordered" evidence="1">
    <location>
        <begin position="1"/>
        <end position="26"/>
    </location>
</feature>
<evidence type="ECO:0000256" key="1">
    <source>
        <dbReference type="SAM" id="MobiDB-lite"/>
    </source>
</evidence>
<protein>
    <recommendedName>
        <fullName evidence="4">START domain-containing protein</fullName>
    </recommendedName>
</protein>
<dbReference type="eggNOG" id="ENOG502SE2K">
    <property type="taxonomic scope" value="Eukaryota"/>
</dbReference>
<dbReference type="AlphaFoldDB" id="T0QBN8"/>
<name>T0QBN8_SAPDV</name>
<evidence type="ECO:0000313" key="3">
    <source>
        <dbReference type="Proteomes" id="UP000030762"/>
    </source>
</evidence>